<gene>
    <name evidence="2" type="ORF">E0D97_08490</name>
</gene>
<proteinExistence type="predicted"/>
<feature type="signal peptide" evidence="1">
    <location>
        <begin position="1"/>
        <end position="20"/>
    </location>
</feature>
<organism evidence="2 3">
    <name type="scientific">Oricola cellulosilytica</name>
    <dbReference type="NCBI Taxonomy" id="1429082"/>
    <lineage>
        <taxon>Bacteria</taxon>
        <taxon>Pseudomonadati</taxon>
        <taxon>Pseudomonadota</taxon>
        <taxon>Alphaproteobacteria</taxon>
        <taxon>Hyphomicrobiales</taxon>
        <taxon>Ahrensiaceae</taxon>
        <taxon>Oricola</taxon>
    </lineage>
</organism>
<protein>
    <submittedName>
        <fullName evidence="2">Uncharacterized protein</fullName>
    </submittedName>
</protein>
<dbReference type="RefSeq" id="WP_131567834.1">
    <property type="nucleotide sequence ID" value="NZ_JAINFK010000002.1"/>
</dbReference>
<evidence type="ECO:0000256" key="1">
    <source>
        <dbReference type="SAM" id="SignalP"/>
    </source>
</evidence>
<keyword evidence="1" id="KW-0732">Signal</keyword>
<reference evidence="2 3" key="1">
    <citation type="journal article" date="2015" name="Antonie Van Leeuwenhoek">
        <title>Oricola cellulosilytica gen. nov., sp. nov., a cellulose-degrading bacterium of the family Phyllobacteriaceae isolated from surface seashore water, and emended descriptions of Mesorhizobium loti and Phyllobacterium myrsinacearum.</title>
        <authorList>
            <person name="Hameed A."/>
            <person name="Shahina M."/>
            <person name="Lai W.A."/>
            <person name="Lin S.Y."/>
            <person name="Young L.S."/>
            <person name="Liu Y.C."/>
            <person name="Hsu Y.H."/>
            <person name="Young C.C."/>
        </authorList>
    </citation>
    <scope>NUCLEOTIDE SEQUENCE [LARGE SCALE GENOMIC DNA]</scope>
    <source>
        <strain evidence="2 3">KCTC 52183</strain>
    </source>
</reference>
<accession>A0A4R0PC71</accession>
<feature type="chain" id="PRO_5020874819" evidence="1">
    <location>
        <begin position="21"/>
        <end position="197"/>
    </location>
</feature>
<name>A0A4R0PC71_9HYPH</name>
<evidence type="ECO:0000313" key="3">
    <source>
        <dbReference type="Proteomes" id="UP000291301"/>
    </source>
</evidence>
<evidence type="ECO:0000313" key="2">
    <source>
        <dbReference type="EMBL" id="TCD14123.1"/>
    </source>
</evidence>
<comment type="caution">
    <text evidence="2">The sequence shown here is derived from an EMBL/GenBank/DDBJ whole genome shotgun (WGS) entry which is preliminary data.</text>
</comment>
<dbReference type="OrthoDB" id="6402875at2"/>
<dbReference type="Proteomes" id="UP000291301">
    <property type="component" value="Unassembled WGS sequence"/>
</dbReference>
<dbReference type="EMBL" id="SJST01000003">
    <property type="protein sequence ID" value="TCD14123.1"/>
    <property type="molecule type" value="Genomic_DNA"/>
</dbReference>
<sequence>MREILPAMIAVLALCGEAWAQGAGEAAASGQPPYEVVAPPACVNDKGEPVRFEDRDGGRADLAAGMAARDGDGEPVVYRSNYSATPPDFQRFIDFHECAHHQTGDVDRPHPPRNGPEHLMNESISDCVAILRLRDEEGYGRAGFERVAAAMRADMERIGFPEISVSSRIANIETCFARDGSAEDFIEVVRERRGEGK</sequence>
<dbReference type="AlphaFoldDB" id="A0A4R0PC71"/>
<keyword evidence="3" id="KW-1185">Reference proteome</keyword>